<dbReference type="GO" id="GO:0022857">
    <property type="term" value="F:transmembrane transporter activity"/>
    <property type="evidence" value="ECO:0007669"/>
    <property type="project" value="InterPro"/>
</dbReference>
<protein>
    <submittedName>
        <fullName evidence="8">Vacuole effluxer Atg22 like protein</fullName>
    </submittedName>
</protein>
<dbReference type="InterPro" id="IPR024671">
    <property type="entry name" value="Atg22-like"/>
</dbReference>
<dbReference type="STRING" id="1177755.A7A08_01117"/>
<evidence type="ECO:0000256" key="5">
    <source>
        <dbReference type="ARBA" id="ARBA00023136"/>
    </source>
</evidence>
<proteinExistence type="predicted"/>
<sequence length="667" mass="71723">MAKLDFTQQERAEIAQAISRAESRTSGEIVVIVTDASDGYRSFTVLWSALIALAVPLPLMIFTDWGLDIVYSIQLFTFLALLPITQVLPIRMALVPRRIKHARAHAKALEQFLAQNLHTTMGRTGVLFFVSVAERFAEVIADEAVYEKVEPQTWKTIIDGFTARIGQGDRIDAFNEAISSCGDVLARHFPPGGMECDELPNHLIVLDGAAPSSSGPVRARGLFGWVMFDWATQPFYTLVVTFLFAPYFVNGFAAEPILAASLWGYATGFGQLFAALLAPILGGYADSHHQPRKPWIALFSAVLIVSLCVLWLADPVHPDRAILILVAFGIALMAAELATVFNNAMMPDLVTGRSLGKLSGTGWAVGYVGGLVSLVIVAGLLVSDPATDKTLLGLDPLLPLDAASREGDRLIGPFSALWYLVFVLPLFFFTPDRPRRERKAAPVPQPGLYTRLRQLVKDHPQTALFLLARMLYADGLGAIFAFGGIYAASVFGWQAAEMGVFGIILVVTAALGAWIGGHLDDRFGPKRVIAAMLLLLIVGTVGVLSIDKDEILFVLQVPPKETGAALFASAGEKAYLVFAMLIGIASGPIQAASRTLMVRVTPAGQITEFFGFFAFSGKVTAFAAPLAIGAVTYLADSQRVGIATSVAFLLAGLWLLMKVRLPASAAG</sequence>
<feature type="transmembrane region" description="Helical" evidence="6">
    <location>
        <begin position="235"/>
        <end position="254"/>
    </location>
</feature>
<dbReference type="PANTHER" id="PTHR23519:SF1">
    <property type="entry name" value="AUTOPHAGY-RELATED PROTEIN 22"/>
    <property type="match status" value="1"/>
</dbReference>
<dbReference type="EMBL" id="MASI01000002">
    <property type="protein sequence ID" value="ODA67948.1"/>
    <property type="molecule type" value="Genomic_DNA"/>
</dbReference>
<evidence type="ECO:0000313" key="8">
    <source>
        <dbReference type="EMBL" id="ODA67948.1"/>
    </source>
</evidence>
<feature type="transmembrane region" description="Helical" evidence="6">
    <location>
        <begin position="45"/>
        <end position="63"/>
    </location>
</feature>
<feature type="transmembrane region" description="Helical" evidence="6">
    <location>
        <begin position="410"/>
        <end position="429"/>
    </location>
</feature>
<gene>
    <name evidence="8" type="ORF">A7A08_01117</name>
</gene>
<name>A0A1E2S0T4_9HYPH</name>
<dbReference type="PANTHER" id="PTHR23519">
    <property type="entry name" value="AUTOPHAGY-RELATED PROTEIN 22"/>
    <property type="match status" value="1"/>
</dbReference>
<dbReference type="RefSeq" id="WP_245290823.1">
    <property type="nucleotide sequence ID" value="NZ_MASI01000002.1"/>
</dbReference>
<dbReference type="Gene3D" id="3.10.310.50">
    <property type="match status" value="1"/>
</dbReference>
<evidence type="ECO:0000256" key="3">
    <source>
        <dbReference type="ARBA" id="ARBA00022692"/>
    </source>
</evidence>
<feature type="transmembrane region" description="Helical" evidence="6">
    <location>
        <begin position="471"/>
        <end position="492"/>
    </location>
</feature>
<keyword evidence="3 6" id="KW-0812">Transmembrane</keyword>
<keyword evidence="5 6" id="KW-0472">Membrane</keyword>
<accession>A0A1E2S0T4</accession>
<evidence type="ECO:0000256" key="4">
    <source>
        <dbReference type="ARBA" id="ARBA00022989"/>
    </source>
</evidence>
<dbReference type="InterPro" id="IPR020846">
    <property type="entry name" value="MFS_dom"/>
</dbReference>
<dbReference type="InterPro" id="IPR050495">
    <property type="entry name" value="ATG22/LtaA_families"/>
</dbReference>
<evidence type="ECO:0000256" key="1">
    <source>
        <dbReference type="ARBA" id="ARBA00004127"/>
    </source>
</evidence>
<dbReference type="PROSITE" id="PS50850">
    <property type="entry name" value="MFS"/>
    <property type="match status" value="1"/>
</dbReference>
<feature type="transmembrane region" description="Helical" evidence="6">
    <location>
        <begin position="640"/>
        <end position="657"/>
    </location>
</feature>
<feature type="transmembrane region" description="Helical" evidence="6">
    <location>
        <begin position="498"/>
        <end position="516"/>
    </location>
</feature>
<dbReference type="AlphaFoldDB" id="A0A1E2S0T4"/>
<keyword evidence="4 6" id="KW-1133">Transmembrane helix</keyword>
<comment type="caution">
    <text evidence="8">The sequence shown here is derived from an EMBL/GenBank/DDBJ whole genome shotgun (WGS) entry which is preliminary data.</text>
</comment>
<dbReference type="SUPFAM" id="SSF103473">
    <property type="entry name" value="MFS general substrate transporter"/>
    <property type="match status" value="1"/>
</dbReference>
<feature type="transmembrane region" description="Helical" evidence="6">
    <location>
        <begin position="575"/>
        <end position="597"/>
    </location>
</feature>
<evidence type="ECO:0000256" key="6">
    <source>
        <dbReference type="SAM" id="Phobius"/>
    </source>
</evidence>
<keyword evidence="2" id="KW-0813">Transport</keyword>
<feature type="transmembrane region" description="Helical" evidence="6">
    <location>
        <begin position="260"/>
        <end position="283"/>
    </location>
</feature>
<reference evidence="8 9" key="1">
    <citation type="submission" date="2016-07" db="EMBL/GenBank/DDBJ databases">
        <title>Draft genome sequence of Methyloligella halotolerans C2T (VKM B-2706T=CCUG 61687T=DSM 25045T), a halotolerant polyhydroxybutyrate accumulating methylotroph.</title>
        <authorList>
            <person name="Vasilenko O.V."/>
            <person name="Doronina N.V."/>
            <person name="Poroshina M.N."/>
            <person name="Tarlachkov S.V."/>
            <person name="Trotsenko Y.A."/>
        </authorList>
    </citation>
    <scope>NUCLEOTIDE SEQUENCE [LARGE SCALE GENOMIC DNA]</scope>
    <source>
        <strain evidence="8 9">VKM B-2706</strain>
    </source>
</reference>
<feature type="domain" description="Major facilitator superfamily (MFS) profile" evidence="7">
    <location>
        <begin position="461"/>
        <end position="667"/>
    </location>
</feature>
<dbReference type="InterPro" id="IPR036259">
    <property type="entry name" value="MFS_trans_sf"/>
</dbReference>
<organism evidence="8 9">
    <name type="scientific">Methyloligella halotolerans</name>
    <dbReference type="NCBI Taxonomy" id="1177755"/>
    <lineage>
        <taxon>Bacteria</taxon>
        <taxon>Pseudomonadati</taxon>
        <taxon>Pseudomonadota</taxon>
        <taxon>Alphaproteobacteria</taxon>
        <taxon>Hyphomicrobiales</taxon>
        <taxon>Hyphomicrobiaceae</taxon>
        <taxon>Methyloligella</taxon>
    </lineage>
</organism>
<evidence type="ECO:0000313" key="9">
    <source>
        <dbReference type="Proteomes" id="UP000095087"/>
    </source>
</evidence>
<dbReference type="Gene3D" id="1.20.1250.20">
    <property type="entry name" value="MFS general substrate transporter like domains"/>
    <property type="match status" value="1"/>
</dbReference>
<dbReference type="Proteomes" id="UP000095087">
    <property type="component" value="Unassembled WGS sequence"/>
</dbReference>
<dbReference type="GO" id="GO:0012505">
    <property type="term" value="C:endomembrane system"/>
    <property type="evidence" value="ECO:0007669"/>
    <property type="project" value="UniProtKB-SubCell"/>
</dbReference>
<feature type="transmembrane region" description="Helical" evidence="6">
    <location>
        <begin position="295"/>
        <end position="314"/>
    </location>
</feature>
<feature type="transmembrane region" description="Helical" evidence="6">
    <location>
        <begin position="69"/>
        <end position="90"/>
    </location>
</feature>
<feature type="transmembrane region" description="Helical" evidence="6">
    <location>
        <begin position="320"/>
        <end position="341"/>
    </location>
</feature>
<evidence type="ECO:0000259" key="7">
    <source>
        <dbReference type="PROSITE" id="PS50850"/>
    </source>
</evidence>
<keyword evidence="9" id="KW-1185">Reference proteome</keyword>
<dbReference type="Pfam" id="PF11700">
    <property type="entry name" value="ATG22"/>
    <property type="match status" value="1"/>
</dbReference>
<feature type="transmembrane region" description="Helical" evidence="6">
    <location>
        <begin position="362"/>
        <end position="382"/>
    </location>
</feature>
<feature type="transmembrane region" description="Helical" evidence="6">
    <location>
        <begin position="609"/>
        <end position="634"/>
    </location>
</feature>
<comment type="subcellular location">
    <subcellularLocation>
        <location evidence="1">Endomembrane system</location>
        <topology evidence="1">Multi-pass membrane protein</topology>
    </subcellularLocation>
</comment>
<evidence type="ECO:0000256" key="2">
    <source>
        <dbReference type="ARBA" id="ARBA00022448"/>
    </source>
</evidence>
<feature type="transmembrane region" description="Helical" evidence="6">
    <location>
        <begin position="528"/>
        <end position="546"/>
    </location>
</feature>